<organism evidence="1 2">
    <name type="scientific">Phytophthora aleatoria</name>
    <dbReference type="NCBI Taxonomy" id="2496075"/>
    <lineage>
        <taxon>Eukaryota</taxon>
        <taxon>Sar</taxon>
        <taxon>Stramenopiles</taxon>
        <taxon>Oomycota</taxon>
        <taxon>Peronosporomycetes</taxon>
        <taxon>Peronosporales</taxon>
        <taxon>Peronosporaceae</taxon>
        <taxon>Phytophthora</taxon>
    </lineage>
</organism>
<proteinExistence type="predicted"/>
<dbReference type="Proteomes" id="UP000709295">
    <property type="component" value="Unassembled WGS sequence"/>
</dbReference>
<dbReference type="EMBL" id="JAENGY010000438">
    <property type="protein sequence ID" value="KAG6962924.1"/>
    <property type="molecule type" value="Genomic_DNA"/>
</dbReference>
<accession>A0A8J5M3L5</accession>
<protein>
    <submittedName>
        <fullName evidence="1">Uncharacterized protein</fullName>
    </submittedName>
</protein>
<evidence type="ECO:0000313" key="2">
    <source>
        <dbReference type="Proteomes" id="UP000709295"/>
    </source>
</evidence>
<keyword evidence="2" id="KW-1185">Reference proteome</keyword>
<comment type="caution">
    <text evidence="1">The sequence shown here is derived from an EMBL/GenBank/DDBJ whole genome shotgun (WGS) entry which is preliminary data.</text>
</comment>
<name>A0A8J5M3L5_9STRA</name>
<sequence>MALNLQNALVNKWLVAKEMPADLTRRFSTVENADEMIRRYTEKLNKMSGKL</sequence>
<gene>
    <name evidence="1" type="ORF">JG688_00008380</name>
</gene>
<reference evidence="1" key="1">
    <citation type="submission" date="2021-01" db="EMBL/GenBank/DDBJ databases">
        <title>Phytophthora aleatoria, a newly-described species from Pinus radiata is distinct from Phytophthora cactorum isolates based on comparative genomics.</title>
        <authorList>
            <person name="Mcdougal R."/>
            <person name="Panda P."/>
            <person name="Williams N."/>
            <person name="Studholme D.J."/>
        </authorList>
    </citation>
    <scope>NUCLEOTIDE SEQUENCE</scope>
    <source>
        <strain evidence="1">NZFS 4037</strain>
    </source>
</reference>
<dbReference type="AlphaFoldDB" id="A0A8J5M3L5"/>
<evidence type="ECO:0000313" key="1">
    <source>
        <dbReference type="EMBL" id="KAG6962924.1"/>
    </source>
</evidence>